<dbReference type="Proteomes" id="UP000310689">
    <property type="component" value="Unassembled WGS sequence"/>
</dbReference>
<keyword evidence="2 3" id="KW-0342">GTP-binding</keyword>
<evidence type="ECO:0000256" key="4">
    <source>
        <dbReference type="PIRSR" id="PIRSR606689-2"/>
    </source>
</evidence>
<keyword evidence="4" id="KW-0460">Magnesium</keyword>
<reference evidence="7 8" key="1">
    <citation type="submission" date="2019-03" db="EMBL/GenBank/DDBJ databases">
        <title>Sequencing 23 genomes of Wallemia ichthyophaga.</title>
        <authorList>
            <person name="Gostincar C."/>
        </authorList>
    </citation>
    <scope>NUCLEOTIDE SEQUENCE [LARGE SCALE GENOMIC DNA]</scope>
    <source>
        <strain evidence="6 8">EXF-6200</strain>
        <strain evidence="5 7">EXF-8621</strain>
    </source>
</reference>
<dbReference type="OMA" id="HGFYKYM"/>
<dbReference type="InterPro" id="IPR027417">
    <property type="entry name" value="P-loop_NTPase"/>
</dbReference>
<dbReference type="InterPro" id="IPR024156">
    <property type="entry name" value="Small_GTPase_ARF"/>
</dbReference>
<dbReference type="EMBL" id="SPOF01000048">
    <property type="protein sequence ID" value="TIB09015.1"/>
    <property type="molecule type" value="Genomic_DNA"/>
</dbReference>
<evidence type="ECO:0000313" key="7">
    <source>
        <dbReference type="Proteomes" id="UP000306954"/>
    </source>
</evidence>
<proteinExistence type="predicted"/>
<dbReference type="PANTHER" id="PTHR45909">
    <property type="entry name" value="ADP-RIBOSYLATION FACTOR-RELATED PROTEIN 1"/>
    <property type="match status" value="1"/>
</dbReference>
<dbReference type="GO" id="GO:0005794">
    <property type="term" value="C:Golgi apparatus"/>
    <property type="evidence" value="ECO:0007669"/>
    <property type="project" value="TreeGrafter"/>
</dbReference>
<dbReference type="SUPFAM" id="SSF52540">
    <property type="entry name" value="P-loop containing nucleoside triphosphate hydrolases"/>
    <property type="match status" value="1"/>
</dbReference>
<dbReference type="GO" id="GO:0043001">
    <property type="term" value="P:Golgi to plasma membrane protein transport"/>
    <property type="evidence" value="ECO:0007669"/>
    <property type="project" value="TreeGrafter"/>
</dbReference>
<dbReference type="GO" id="GO:0005525">
    <property type="term" value="F:GTP binding"/>
    <property type="evidence" value="ECO:0007669"/>
    <property type="project" value="UniProtKB-KW"/>
</dbReference>
<dbReference type="PRINTS" id="PR00449">
    <property type="entry name" value="RASTRNSFRMNG"/>
</dbReference>
<keyword evidence="1 3" id="KW-0547">Nucleotide-binding</keyword>
<dbReference type="GO" id="GO:0034067">
    <property type="term" value="P:protein localization to Golgi apparatus"/>
    <property type="evidence" value="ECO:0007669"/>
    <property type="project" value="TreeGrafter"/>
</dbReference>
<accession>A0A4T0GV82</accession>
<dbReference type="PROSITE" id="PS51417">
    <property type="entry name" value="ARF"/>
    <property type="match status" value="1"/>
</dbReference>
<dbReference type="GO" id="GO:0003924">
    <property type="term" value="F:GTPase activity"/>
    <property type="evidence" value="ECO:0007669"/>
    <property type="project" value="InterPro"/>
</dbReference>
<dbReference type="PANTHER" id="PTHR45909:SF1">
    <property type="entry name" value="ADP-RIBOSYLATION FACTOR-RELATED PROTEIN 1"/>
    <property type="match status" value="1"/>
</dbReference>
<sequence>MYHLLRGLYTELTRQTEYSILVIGLNGSGKTTFVEHAKEMYTGKPRYESGPTIGQNVVKLPVSNTILHFWDLGGSSEFTNLWDRYYGDAQAVLFFIDGTDTQRLKESWEIFETLKTHSDLQGIPIVVCATKQDKQGAMSAADIEKKFIDYSNNTPNIPYTSLSSLSERLENSHSHSNQHNDDKRNLILNLVNTDQSSIKSVIDALFVRVQTSPRG</sequence>
<keyword evidence="4" id="KW-0479">Metal-binding</keyword>
<dbReference type="Proteomes" id="UP000306954">
    <property type="component" value="Unassembled WGS sequence"/>
</dbReference>
<evidence type="ECO:0000313" key="6">
    <source>
        <dbReference type="EMBL" id="TIB32448.1"/>
    </source>
</evidence>
<name>A0A4T0GV82_WALIC</name>
<evidence type="ECO:0000313" key="5">
    <source>
        <dbReference type="EMBL" id="TIB09015.1"/>
    </source>
</evidence>
<dbReference type="EMBL" id="SPOI01000205">
    <property type="protein sequence ID" value="TIB32448.1"/>
    <property type="molecule type" value="Genomic_DNA"/>
</dbReference>
<gene>
    <name evidence="6" type="ORF">E3P86_03144</name>
    <name evidence="5" type="ORF">E3P90_03461</name>
</gene>
<dbReference type="NCBIfam" id="TIGR00231">
    <property type="entry name" value="small_GTP"/>
    <property type="match status" value="1"/>
</dbReference>
<dbReference type="AlphaFoldDB" id="A0A4T0GV82"/>
<comment type="caution">
    <text evidence="5">The sequence shown here is derived from an EMBL/GenBank/DDBJ whole genome shotgun (WGS) entry which is preliminary data.</text>
</comment>
<evidence type="ECO:0008006" key="9">
    <source>
        <dbReference type="Google" id="ProtNLM"/>
    </source>
</evidence>
<evidence type="ECO:0000256" key="3">
    <source>
        <dbReference type="PIRSR" id="PIRSR606689-1"/>
    </source>
</evidence>
<dbReference type="GO" id="GO:0006886">
    <property type="term" value="P:intracellular protein transport"/>
    <property type="evidence" value="ECO:0007669"/>
    <property type="project" value="TreeGrafter"/>
</dbReference>
<dbReference type="Gene3D" id="3.40.50.300">
    <property type="entry name" value="P-loop containing nucleotide triphosphate hydrolases"/>
    <property type="match status" value="1"/>
</dbReference>
<dbReference type="Pfam" id="PF00025">
    <property type="entry name" value="Arf"/>
    <property type="match status" value="1"/>
</dbReference>
<dbReference type="OrthoDB" id="414781at2759"/>
<feature type="binding site" evidence="4">
    <location>
        <position position="31"/>
    </location>
    <ligand>
        <name>Mg(2+)</name>
        <dbReference type="ChEBI" id="CHEBI:18420"/>
    </ligand>
</feature>
<evidence type="ECO:0000313" key="8">
    <source>
        <dbReference type="Proteomes" id="UP000310689"/>
    </source>
</evidence>
<dbReference type="GO" id="GO:0046872">
    <property type="term" value="F:metal ion binding"/>
    <property type="evidence" value="ECO:0007669"/>
    <property type="project" value="UniProtKB-KW"/>
</dbReference>
<feature type="binding site" evidence="3">
    <location>
        <position position="74"/>
    </location>
    <ligand>
        <name>GTP</name>
        <dbReference type="ChEBI" id="CHEBI:37565"/>
    </ligand>
</feature>
<feature type="binding site" evidence="3">
    <location>
        <begin position="24"/>
        <end position="31"/>
    </location>
    <ligand>
        <name>GTP</name>
        <dbReference type="ChEBI" id="CHEBI:37565"/>
    </ligand>
</feature>
<evidence type="ECO:0000256" key="2">
    <source>
        <dbReference type="ARBA" id="ARBA00023134"/>
    </source>
</evidence>
<dbReference type="SMART" id="SM00177">
    <property type="entry name" value="ARF"/>
    <property type="match status" value="1"/>
</dbReference>
<dbReference type="InterPro" id="IPR006689">
    <property type="entry name" value="Small_GTPase_ARF/SAR"/>
</dbReference>
<protein>
    <recommendedName>
        <fullName evidence="9">ADP-ribosylation factor-related protein 1</fullName>
    </recommendedName>
</protein>
<organism evidence="5 7">
    <name type="scientific">Wallemia ichthyophaga</name>
    <dbReference type="NCBI Taxonomy" id="245174"/>
    <lineage>
        <taxon>Eukaryota</taxon>
        <taxon>Fungi</taxon>
        <taxon>Dikarya</taxon>
        <taxon>Basidiomycota</taxon>
        <taxon>Wallemiomycotina</taxon>
        <taxon>Wallemiomycetes</taxon>
        <taxon>Wallemiales</taxon>
        <taxon>Wallemiaceae</taxon>
        <taxon>Wallemia</taxon>
    </lineage>
</organism>
<dbReference type="InterPro" id="IPR005225">
    <property type="entry name" value="Small_GTP-bd"/>
</dbReference>
<feature type="binding site" evidence="4">
    <location>
        <position position="52"/>
    </location>
    <ligand>
        <name>Mg(2+)</name>
        <dbReference type="ChEBI" id="CHEBI:18420"/>
    </ligand>
</feature>
<evidence type="ECO:0000256" key="1">
    <source>
        <dbReference type="ARBA" id="ARBA00022741"/>
    </source>
</evidence>